<sequence>MGKSAKFYKRPSRKEKESQALSKFTTPSPGIKKPKQSDEPKRTTTKIPTPDLTSMDLDSKPVQQKKKQPSKPDYVDLLMGKKTFKKIPAKRKKLL</sequence>
<evidence type="ECO:0000256" key="1">
    <source>
        <dbReference type="SAM" id="MobiDB-lite"/>
    </source>
</evidence>
<protein>
    <submittedName>
        <fullName evidence="2">Uncharacterized protein</fullName>
    </submittedName>
</protein>
<feature type="compositionally biased region" description="Basic residues" evidence="1">
    <location>
        <begin position="1"/>
        <end position="13"/>
    </location>
</feature>
<keyword evidence="3" id="KW-1185">Reference proteome</keyword>
<evidence type="ECO:0000313" key="3">
    <source>
        <dbReference type="Proteomes" id="UP000242180"/>
    </source>
</evidence>
<reference evidence="2 3" key="1">
    <citation type="submission" date="2016-07" db="EMBL/GenBank/DDBJ databases">
        <title>Pervasive Adenine N6-methylation of Active Genes in Fungi.</title>
        <authorList>
            <consortium name="DOE Joint Genome Institute"/>
            <person name="Mondo S.J."/>
            <person name="Dannebaum R.O."/>
            <person name="Kuo R.C."/>
            <person name="Labutti K."/>
            <person name="Haridas S."/>
            <person name="Kuo A."/>
            <person name="Salamov A."/>
            <person name="Ahrendt S.R."/>
            <person name="Lipzen A."/>
            <person name="Sullivan W."/>
            <person name="Andreopoulos W.B."/>
            <person name="Clum A."/>
            <person name="Lindquist E."/>
            <person name="Daum C."/>
            <person name="Ramamoorthy G.K."/>
            <person name="Gryganskyi A."/>
            <person name="Culley D."/>
            <person name="Magnuson J.K."/>
            <person name="James T.Y."/>
            <person name="O'Malley M.A."/>
            <person name="Stajich J.E."/>
            <person name="Spatafora J.W."/>
            <person name="Visel A."/>
            <person name="Grigoriev I.V."/>
        </authorList>
    </citation>
    <scope>NUCLEOTIDE SEQUENCE [LARGE SCALE GENOMIC DNA]</scope>
    <source>
        <strain evidence="2 3">NRRL 2496</strain>
    </source>
</reference>
<name>A0A1X2HMH5_SYNRA</name>
<feature type="region of interest" description="Disordered" evidence="1">
    <location>
        <begin position="1"/>
        <end position="77"/>
    </location>
</feature>
<feature type="compositionally biased region" description="Polar residues" evidence="1">
    <location>
        <begin position="19"/>
        <end position="28"/>
    </location>
</feature>
<dbReference type="OMA" id="CKYSIMG"/>
<comment type="caution">
    <text evidence="2">The sequence shown here is derived from an EMBL/GenBank/DDBJ whole genome shotgun (WGS) entry which is preliminary data.</text>
</comment>
<proteinExistence type="predicted"/>
<dbReference type="AlphaFoldDB" id="A0A1X2HMH5"/>
<organism evidence="2 3">
    <name type="scientific">Syncephalastrum racemosum</name>
    <name type="common">Filamentous fungus</name>
    <dbReference type="NCBI Taxonomy" id="13706"/>
    <lineage>
        <taxon>Eukaryota</taxon>
        <taxon>Fungi</taxon>
        <taxon>Fungi incertae sedis</taxon>
        <taxon>Mucoromycota</taxon>
        <taxon>Mucoromycotina</taxon>
        <taxon>Mucoromycetes</taxon>
        <taxon>Mucorales</taxon>
        <taxon>Syncephalastraceae</taxon>
        <taxon>Syncephalastrum</taxon>
    </lineage>
</organism>
<evidence type="ECO:0000313" key="2">
    <source>
        <dbReference type="EMBL" id="ORZ00557.1"/>
    </source>
</evidence>
<dbReference type="EMBL" id="MCGN01000002">
    <property type="protein sequence ID" value="ORZ00557.1"/>
    <property type="molecule type" value="Genomic_DNA"/>
</dbReference>
<accession>A0A1X2HMH5</accession>
<dbReference type="InParanoid" id="A0A1X2HMH5"/>
<gene>
    <name evidence="2" type="ORF">BCR43DRAFT_485416</name>
</gene>
<dbReference type="Proteomes" id="UP000242180">
    <property type="component" value="Unassembled WGS sequence"/>
</dbReference>
<dbReference type="OrthoDB" id="2274292at2759"/>